<feature type="transmembrane region" description="Helical" evidence="7">
    <location>
        <begin position="138"/>
        <end position="161"/>
    </location>
</feature>
<evidence type="ECO:0000256" key="7">
    <source>
        <dbReference type="SAM" id="Phobius"/>
    </source>
</evidence>
<feature type="transmembrane region" description="Helical" evidence="7">
    <location>
        <begin position="222"/>
        <end position="246"/>
    </location>
</feature>
<keyword evidence="10" id="KW-1185">Reference proteome</keyword>
<evidence type="ECO:0000259" key="8">
    <source>
        <dbReference type="PROSITE" id="PS50850"/>
    </source>
</evidence>
<dbReference type="PANTHER" id="PTHR23513">
    <property type="entry name" value="INTEGRAL MEMBRANE EFFLUX PROTEIN-RELATED"/>
    <property type="match status" value="1"/>
</dbReference>
<evidence type="ECO:0000256" key="1">
    <source>
        <dbReference type="ARBA" id="ARBA00004651"/>
    </source>
</evidence>
<feature type="domain" description="Major facilitator superfamily (MFS) profile" evidence="8">
    <location>
        <begin position="8"/>
        <end position="397"/>
    </location>
</feature>
<feature type="transmembrane region" description="Helical" evidence="7">
    <location>
        <begin position="290"/>
        <end position="307"/>
    </location>
</feature>
<keyword evidence="6 7" id="KW-0472">Membrane</keyword>
<name>A0ABS6RWK9_9BACT</name>
<reference evidence="9 10" key="1">
    <citation type="journal article" date="2020" name="J Geophys Res Biogeosci">
        <title>Magnetotaxis as an Adaptation to Enable Bacterial Shuttling of Microbial Sulfur and Sulfur Cycling Across Aquatic Oxic#Anoxic Interfaces.</title>
        <authorList>
            <person name="Li J."/>
            <person name="Liu P."/>
            <person name="Wang J."/>
            <person name="Roberts A.P."/>
            <person name="Pan Y."/>
        </authorList>
    </citation>
    <scope>NUCLEOTIDE SEQUENCE [LARGE SCALE GENOMIC DNA]</scope>
    <source>
        <strain evidence="9 10">MYR-1_YQ</strain>
    </source>
</reference>
<feature type="transmembrane region" description="Helical" evidence="7">
    <location>
        <begin position="313"/>
        <end position="334"/>
    </location>
</feature>
<feature type="transmembrane region" description="Helical" evidence="7">
    <location>
        <begin position="346"/>
        <end position="366"/>
    </location>
</feature>
<accession>A0ABS6RWK9</accession>
<gene>
    <name evidence="9" type="ORF">HWQ67_05375</name>
</gene>
<dbReference type="Proteomes" id="UP001196980">
    <property type="component" value="Unassembled WGS sequence"/>
</dbReference>
<dbReference type="Pfam" id="PF05977">
    <property type="entry name" value="MFS_3"/>
    <property type="match status" value="1"/>
</dbReference>
<feature type="transmembrane region" description="Helical" evidence="7">
    <location>
        <begin position="46"/>
        <end position="71"/>
    </location>
</feature>
<dbReference type="RefSeq" id="WP_218251621.1">
    <property type="nucleotide sequence ID" value="NZ_JABXWD010000064.1"/>
</dbReference>
<evidence type="ECO:0000256" key="4">
    <source>
        <dbReference type="ARBA" id="ARBA00022692"/>
    </source>
</evidence>
<dbReference type="CDD" id="cd06173">
    <property type="entry name" value="MFS_MefA_like"/>
    <property type="match status" value="1"/>
</dbReference>
<dbReference type="PROSITE" id="PS50850">
    <property type="entry name" value="MFS"/>
    <property type="match status" value="1"/>
</dbReference>
<keyword evidence="2" id="KW-0813">Transport</keyword>
<feature type="transmembrane region" description="Helical" evidence="7">
    <location>
        <begin position="167"/>
        <end position="189"/>
    </location>
</feature>
<feature type="transmembrane region" description="Helical" evidence="7">
    <location>
        <begin position="372"/>
        <end position="392"/>
    </location>
</feature>
<dbReference type="InterPro" id="IPR010290">
    <property type="entry name" value="TM_effector"/>
</dbReference>
<feature type="transmembrane region" description="Helical" evidence="7">
    <location>
        <begin position="258"/>
        <end position="278"/>
    </location>
</feature>
<dbReference type="InterPro" id="IPR020846">
    <property type="entry name" value="MFS_dom"/>
</dbReference>
<keyword evidence="5 7" id="KW-1133">Transmembrane helix</keyword>
<dbReference type="PANTHER" id="PTHR23513:SF11">
    <property type="entry name" value="STAPHYLOFERRIN A TRANSPORTER"/>
    <property type="match status" value="1"/>
</dbReference>
<comment type="subcellular location">
    <subcellularLocation>
        <location evidence="1">Cell membrane</location>
        <topology evidence="1">Multi-pass membrane protein</topology>
    </subcellularLocation>
</comment>
<evidence type="ECO:0000313" key="10">
    <source>
        <dbReference type="Proteomes" id="UP001196980"/>
    </source>
</evidence>
<proteinExistence type="predicted"/>
<dbReference type="EMBL" id="JABXWD010000064">
    <property type="protein sequence ID" value="MBV6341008.1"/>
    <property type="molecule type" value="Genomic_DNA"/>
</dbReference>
<evidence type="ECO:0000256" key="2">
    <source>
        <dbReference type="ARBA" id="ARBA00022448"/>
    </source>
</evidence>
<keyword evidence="4 7" id="KW-0812">Transmembrane</keyword>
<organism evidence="9 10">
    <name type="scientific">Candidatus Magnetobacterium casense</name>
    <dbReference type="NCBI Taxonomy" id="1455061"/>
    <lineage>
        <taxon>Bacteria</taxon>
        <taxon>Pseudomonadati</taxon>
        <taxon>Nitrospirota</taxon>
        <taxon>Thermodesulfovibrionia</taxon>
        <taxon>Thermodesulfovibrionales</taxon>
        <taxon>Candidatus Magnetobacteriaceae</taxon>
        <taxon>Candidatus Magnetobacterium</taxon>
    </lineage>
</organism>
<evidence type="ECO:0000256" key="5">
    <source>
        <dbReference type="ARBA" id="ARBA00022989"/>
    </source>
</evidence>
<feature type="transmembrane region" description="Helical" evidence="7">
    <location>
        <begin position="78"/>
        <end position="99"/>
    </location>
</feature>
<evidence type="ECO:0000256" key="3">
    <source>
        <dbReference type="ARBA" id="ARBA00022475"/>
    </source>
</evidence>
<evidence type="ECO:0000313" key="9">
    <source>
        <dbReference type="EMBL" id="MBV6341008.1"/>
    </source>
</evidence>
<comment type="caution">
    <text evidence="9">The sequence shown here is derived from an EMBL/GenBank/DDBJ whole genome shotgun (WGS) entry which is preliminary data.</text>
</comment>
<feature type="transmembrane region" description="Helical" evidence="7">
    <location>
        <begin position="16"/>
        <end position="40"/>
    </location>
</feature>
<protein>
    <submittedName>
        <fullName evidence="9">MFS transporter</fullName>
    </submittedName>
</protein>
<keyword evidence="3" id="KW-1003">Cell membrane</keyword>
<evidence type="ECO:0000256" key="6">
    <source>
        <dbReference type="ARBA" id="ARBA00023136"/>
    </source>
</evidence>
<sequence>MTVYRFSALRVRDFRLFFMGQSISLIGTWMQQTALGWLVYSITKSSFYLGLTALALSLPVLFFTLIGGLIADRFKKRNVLIATQALSIVPAALLTVIAYHRVTNIWLILAVAAILGIVNSIDIPVRQSFIIEITGRENLLNAVALNATMFHSARVIGPFISGIVIEYYGVALCFYINVFSFLPVIYALWRIQLRQDIQVGKSNGVVRDFADVMAFIGQHRRILYIILTVTVFSLFGIPFSQFLPVFADGVFGSGARGYGYMMSAVGFGSALAGVIIAFKGDISKKRSYMSFTSVIFPFVLFIFAISGNFILSLASLCVMGFSMVSFLATANSYVQLKTRDELRGRVMSIYTMMFLGMAPLGAAFMGTMAQGIGIQKTIAINAVVCLGGVLFFRSKWK</sequence>
<feature type="transmembrane region" description="Helical" evidence="7">
    <location>
        <begin position="105"/>
        <end position="126"/>
    </location>
</feature>